<dbReference type="EMBL" id="JAEACQ010000254">
    <property type="protein sequence ID" value="MBL7630804.1"/>
    <property type="molecule type" value="Genomic_DNA"/>
</dbReference>
<gene>
    <name evidence="5" type="ORF">I7412_27315</name>
</gene>
<dbReference type="PANTHER" id="PTHR43130">
    <property type="entry name" value="ARAC-FAMILY TRANSCRIPTIONAL REGULATOR"/>
    <property type="match status" value="1"/>
</dbReference>
<protein>
    <submittedName>
        <fullName evidence="5">GlxA family transcriptional regulator</fullName>
    </submittedName>
</protein>
<evidence type="ECO:0000259" key="4">
    <source>
        <dbReference type="PROSITE" id="PS01124"/>
    </source>
</evidence>
<dbReference type="InterPro" id="IPR029062">
    <property type="entry name" value="Class_I_gatase-like"/>
</dbReference>
<proteinExistence type="predicted"/>
<dbReference type="GO" id="GO:0043565">
    <property type="term" value="F:sequence-specific DNA binding"/>
    <property type="evidence" value="ECO:0007669"/>
    <property type="project" value="InterPro"/>
</dbReference>
<dbReference type="GO" id="GO:0003700">
    <property type="term" value="F:DNA-binding transcription factor activity"/>
    <property type="evidence" value="ECO:0007669"/>
    <property type="project" value="InterPro"/>
</dbReference>
<dbReference type="CDD" id="cd03137">
    <property type="entry name" value="GATase1_AraC_1"/>
    <property type="match status" value="1"/>
</dbReference>
<organism evidence="5 6">
    <name type="scientific">Frankia nepalensis</name>
    <dbReference type="NCBI Taxonomy" id="1836974"/>
    <lineage>
        <taxon>Bacteria</taxon>
        <taxon>Bacillati</taxon>
        <taxon>Actinomycetota</taxon>
        <taxon>Actinomycetes</taxon>
        <taxon>Frankiales</taxon>
        <taxon>Frankiaceae</taxon>
        <taxon>Frankia</taxon>
    </lineage>
</organism>
<dbReference type="AlphaFoldDB" id="A0A937RP20"/>
<dbReference type="SUPFAM" id="SSF46689">
    <property type="entry name" value="Homeodomain-like"/>
    <property type="match status" value="2"/>
</dbReference>
<keyword evidence="2" id="KW-0804">Transcription</keyword>
<dbReference type="SUPFAM" id="SSF52317">
    <property type="entry name" value="Class I glutamine amidotransferase-like"/>
    <property type="match status" value="1"/>
</dbReference>
<dbReference type="SMART" id="SM00342">
    <property type="entry name" value="HTH_ARAC"/>
    <property type="match status" value="1"/>
</dbReference>
<comment type="caution">
    <text evidence="5">The sequence shown here is derived from an EMBL/GenBank/DDBJ whole genome shotgun (WGS) entry which is preliminary data.</text>
</comment>
<feature type="compositionally biased region" description="Gly residues" evidence="3">
    <location>
        <begin position="76"/>
        <end position="85"/>
    </location>
</feature>
<evidence type="ECO:0000313" key="5">
    <source>
        <dbReference type="EMBL" id="MBL7630804.1"/>
    </source>
</evidence>
<dbReference type="InterPro" id="IPR018060">
    <property type="entry name" value="HTH_AraC"/>
</dbReference>
<dbReference type="PROSITE" id="PS01124">
    <property type="entry name" value="HTH_ARAC_FAMILY_2"/>
    <property type="match status" value="1"/>
</dbReference>
<keyword evidence="6" id="KW-1185">Reference proteome</keyword>
<dbReference type="PANTHER" id="PTHR43130:SF3">
    <property type="entry name" value="HTH-TYPE TRANSCRIPTIONAL REGULATOR RV1931C"/>
    <property type="match status" value="1"/>
</dbReference>
<evidence type="ECO:0000256" key="1">
    <source>
        <dbReference type="ARBA" id="ARBA00023015"/>
    </source>
</evidence>
<dbReference type="Proteomes" id="UP000604475">
    <property type="component" value="Unassembled WGS sequence"/>
</dbReference>
<dbReference type="Pfam" id="PF12833">
    <property type="entry name" value="HTH_18"/>
    <property type="match status" value="1"/>
</dbReference>
<evidence type="ECO:0000256" key="2">
    <source>
        <dbReference type="ARBA" id="ARBA00023163"/>
    </source>
</evidence>
<feature type="domain" description="HTH araC/xylS-type" evidence="4">
    <location>
        <begin position="273"/>
        <end position="371"/>
    </location>
</feature>
<keyword evidence="1" id="KW-0805">Transcription regulation</keyword>
<dbReference type="Pfam" id="PF01965">
    <property type="entry name" value="DJ-1_PfpI"/>
    <property type="match status" value="1"/>
</dbReference>
<name>A0A937RP20_9ACTN</name>
<dbReference type="InterPro" id="IPR002818">
    <property type="entry name" value="DJ-1/PfpI"/>
</dbReference>
<dbReference type="InterPro" id="IPR009057">
    <property type="entry name" value="Homeodomain-like_sf"/>
</dbReference>
<sequence>MADSDRTVSLPPWDQSSDARWVTSRRAVVIAVFDGVELLDVTGPASVFATATRLLAASLETDVDTAATAGDDGDEGGSGTEGPGSVGYRVTLVGPRAGPIRATASVQLVADASFAEATDPPCDTVIIPGGLEPSADGPAPIVDRQVVDWLARTHRDARRVASVCAGAHMLATAGLLDGRSATTHWFTAPRLAAEFPRVAVDPDPIFIRSGRIWTCAGVTSGMDLALAMVADDHGSALALAVARWMVMYLRRPGGQSQFSVPLSGPGPARDELERLRVWIVDNLDADLSVAALARRARMSERHFARVFAAQCGVTPAAYVDAARVEAARRLLEETDQTLDAVATRCGFGSVETLHRSFRRRLTMTPAQYRQRFRLSA</sequence>
<dbReference type="Gene3D" id="1.10.10.60">
    <property type="entry name" value="Homeodomain-like"/>
    <property type="match status" value="1"/>
</dbReference>
<evidence type="ECO:0000313" key="6">
    <source>
        <dbReference type="Proteomes" id="UP000604475"/>
    </source>
</evidence>
<reference evidence="5" key="1">
    <citation type="submission" date="2020-12" db="EMBL/GenBank/DDBJ databases">
        <title>Genomic characterization of non-nitrogen-fixing Frankia strains.</title>
        <authorList>
            <person name="Carlos-Shanley C."/>
            <person name="Guerra T."/>
            <person name="Hahn D."/>
        </authorList>
    </citation>
    <scope>NUCLEOTIDE SEQUENCE</scope>
    <source>
        <strain evidence="5">CN6</strain>
    </source>
</reference>
<evidence type="ECO:0000256" key="3">
    <source>
        <dbReference type="SAM" id="MobiDB-lite"/>
    </source>
</evidence>
<dbReference type="Gene3D" id="3.40.50.880">
    <property type="match status" value="1"/>
</dbReference>
<dbReference type="InterPro" id="IPR052158">
    <property type="entry name" value="INH-QAR"/>
</dbReference>
<feature type="region of interest" description="Disordered" evidence="3">
    <location>
        <begin position="66"/>
        <end position="86"/>
    </location>
</feature>
<accession>A0A937RP20</accession>